<feature type="compositionally biased region" description="Polar residues" evidence="4">
    <location>
        <begin position="34"/>
        <end position="49"/>
    </location>
</feature>
<dbReference type="AlphaFoldDB" id="A0A087EFF3"/>
<evidence type="ECO:0000313" key="7">
    <source>
        <dbReference type="Proteomes" id="UP000029080"/>
    </source>
</evidence>
<keyword evidence="7" id="KW-1185">Reference proteome</keyword>
<dbReference type="PANTHER" id="PTHR22683:SF1">
    <property type="entry name" value="TYPE VII SECRETION SYSTEM PROTEIN ESSC"/>
    <property type="match status" value="1"/>
</dbReference>
<reference evidence="6 7" key="1">
    <citation type="submission" date="2014-03" db="EMBL/GenBank/DDBJ databases">
        <title>Genomics of Bifidobacteria.</title>
        <authorList>
            <person name="Ventura M."/>
            <person name="Milani C."/>
            <person name="Lugli G.A."/>
        </authorList>
    </citation>
    <scope>NUCLEOTIDE SEQUENCE [LARGE SCALE GENOMIC DNA]</scope>
    <source>
        <strain evidence="6 7">JCM 13495</strain>
    </source>
</reference>
<organism evidence="6 7">
    <name type="scientific">Bifidobacterium tsurumiense</name>
    <dbReference type="NCBI Taxonomy" id="356829"/>
    <lineage>
        <taxon>Bacteria</taxon>
        <taxon>Bacillati</taxon>
        <taxon>Actinomycetota</taxon>
        <taxon>Actinomycetes</taxon>
        <taxon>Bifidobacteriales</taxon>
        <taxon>Bifidobacteriaceae</taxon>
        <taxon>Bifidobacterium</taxon>
    </lineage>
</organism>
<protein>
    <submittedName>
        <fullName evidence="6">Cell division protein, FtsK/SpoIIIE</fullName>
    </submittedName>
</protein>
<evidence type="ECO:0000259" key="5">
    <source>
        <dbReference type="PROSITE" id="PS50901"/>
    </source>
</evidence>
<dbReference type="GO" id="GO:0003677">
    <property type="term" value="F:DNA binding"/>
    <property type="evidence" value="ECO:0007669"/>
    <property type="project" value="InterPro"/>
</dbReference>
<dbReference type="InterPro" id="IPR003593">
    <property type="entry name" value="AAA+_ATPase"/>
</dbReference>
<dbReference type="GO" id="GO:0005524">
    <property type="term" value="F:ATP binding"/>
    <property type="evidence" value="ECO:0007669"/>
    <property type="project" value="UniProtKB-UniRule"/>
</dbReference>
<dbReference type="Proteomes" id="UP000029080">
    <property type="component" value="Unassembled WGS sequence"/>
</dbReference>
<dbReference type="Pfam" id="PF01580">
    <property type="entry name" value="FtsK_SpoIIIE"/>
    <property type="match status" value="1"/>
</dbReference>
<dbReference type="SUPFAM" id="SSF52540">
    <property type="entry name" value="P-loop containing nucleoside triphosphate hydrolases"/>
    <property type="match status" value="1"/>
</dbReference>
<feature type="binding site" evidence="3">
    <location>
        <begin position="112"/>
        <end position="119"/>
    </location>
    <ligand>
        <name>ATP</name>
        <dbReference type="ChEBI" id="CHEBI:30616"/>
    </ligand>
</feature>
<keyword evidence="6" id="KW-0131">Cell cycle</keyword>
<proteinExistence type="predicted"/>
<evidence type="ECO:0000313" key="6">
    <source>
        <dbReference type="EMBL" id="KFJ06504.1"/>
    </source>
</evidence>
<sequence length="574" mass="62447">MIVPNLLGSLLYAITAVSRLSKHDQSQGIDRDSTTTTAQQSRLDSASPPSFATIESISLEAALALNRQEDPVLWRSIILRWLKQPTIPLGTDKNGIFTLDLRTHGPHALIAGTTGSGKSVLLRSWCLAYAATIPPDRLHFIFLDFKGGAAFNALASLPHTAGLVCDLNLKHATRALLAIESELQRREQLVAQYEVTATDDLENPPPTLIIVIDEYHALRGQLPDYMDRLSRIASLGRSLGMHIILCTQNPLAQVGTDIKANMAIHMCLRVRDALQSNELIGSSAAAMISPTLPGAGFCHDGEVLHAIRCAMVDKCESLVLAIKDASAMAGIPSAKALFTPPLPHVVKSNTDLASAVQAHGNHNDPIIALGDDGMCFHEVAVPLCNGNLAIIGQRGRGKSTVLATLRRRLKSTCHPPIHSLHVVQGEWHKSTLSGCSSFSPCTSHNDASHRKYSYLQIWLIDDADPLFDPYSTDPLSQEIRHALQSPDSLAVVTAQSSRHIRLQDHFPNRILFPTGDRSTDLINGIPANMIAQFDKADLETPGRAVLIHRAQQLLIQCPYDGDEQEKCKSFSQSS</sequence>
<dbReference type="Gene3D" id="3.40.50.300">
    <property type="entry name" value="P-loop containing nucleotide triphosphate hydrolases"/>
    <property type="match status" value="1"/>
</dbReference>
<dbReference type="SMART" id="SM00382">
    <property type="entry name" value="AAA"/>
    <property type="match status" value="2"/>
</dbReference>
<evidence type="ECO:0000256" key="4">
    <source>
        <dbReference type="SAM" id="MobiDB-lite"/>
    </source>
</evidence>
<keyword evidence="1 3" id="KW-0547">Nucleotide-binding</keyword>
<dbReference type="EMBL" id="JGZU01000007">
    <property type="protein sequence ID" value="KFJ06504.1"/>
    <property type="molecule type" value="Genomic_DNA"/>
</dbReference>
<dbReference type="PROSITE" id="PS50901">
    <property type="entry name" value="FTSK"/>
    <property type="match status" value="1"/>
</dbReference>
<evidence type="ECO:0000256" key="3">
    <source>
        <dbReference type="PROSITE-ProRule" id="PRU00289"/>
    </source>
</evidence>
<feature type="domain" description="FtsK" evidence="5">
    <location>
        <begin position="93"/>
        <end position="277"/>
    </location>
</feature>
<keyword evidence="6" id="KW-0132">Cell division</keyword>
<evidence type="ECO:0000256" key="2">
    <source>
        <dbReference type="ARBA" id="ARBA00022840"/>
    </source>
</evidence>
<comment type="caution">
    <text evidence="6">The sequence shown here is derived from an EMBL/GenBank/DDBJ whole genome shotgun (WGS) entry which is preliminary data.</text>
</comment>
<dbReference type="InterPro" id="IPR027417">
    <property type="entry name" value="P-loop_NTPase"/>
</dbReference>
<keyword evidence="2 3" id="KW-0067">ATP-binding</keyword>
<accession>A0A087EFF3</accession>
<feature type="region of interest" description="Disordered" evidence="4">
    <location>
        <begin position="25"/>
        <end position="49"/>
    </location>
</feature>
<dbReference type="CDD" id="cd01127">
    <property type="entry name" value="TrwB_TraG_TraD_VirD4"/>
    <property type="match status" value="1"/>
</dbReference>
<gene>
    <name evidence="6" type="ORF">BITS_1185</name>
</gene>
<dbReference type="InterPro" id="IPR002543">
    <property type="entry name" value="FtsK_dom"/>
</dbReference>
<dbReference type="InterPro" id="IPR050206">
    <property type="entry name" value="FtsK/SpoIIIE/SftA"/>
</dbReference>
<dbReference type="eggNOG" id="COG1674">
    <property type="taxonomic scope" value="Bacteria"/>
</dbReference>
<evidence type="ECO:0000256" key="1">
    <source>
        <dbReference type="ARBA" id="ARBA00022741"/>
    </source>
</evidence>
<dbReference type="STRING" id="356829.BITS_1185"/>
<dbReference type="GO" id="GO:0051301">
    <property type="term" value="P:cell division"/>
    <property type="evidence" value="ECO:0007669"/>
    <property type="project" value="UniProtKB-KW"/>
</dbReference>
<name>A0A087EFF3_9BIFI</name>
<dbReference type="PANTHER" id="PTHR22683">
    <property type="entry name" value="SPORULATION PROTEIN RELATED"/>
    <property type="match status" value="1"/>
</dbReference>